<dbReference type="Pfam" id="PF13329">
    <property type="entry name" value="ATG2_CAD"/>
    <property type="match status" value="2"/>
</dbReference>
<evidence type="ECO:0000256" key="9">
    <source>
        <dbReference type="ARBA" id="ARBA00023136"/>
    </source>
</evidence>
<comment type="caution">
    <text evidence="13">The sequence shown here is derived from an EMBL/GenBank/DDBJ whole genome shotgun (WGS) entry which is preliminary data.</text>
</comment>
<dbReference type="InterPro" id="IPR026849">
    <property type="entry name" value="ATG2"/>
</dbReference>
<dbReference type="GO" id="GO:0006914">
    <property type="term" value="P:autophagy"/>
    <property type="evidence" value="ECO:0007669"/>
    <property type="project" value="UniProtKB-KW"/>
</dbReference>
<dbReference type="GO" id="GO:0034045">
    <property type="term" value="C:phagophore assembly site membrane"/>
    <property type="evidence" value="ECO:0007669"/>
    <property type="project" value="UniProtKB-SubCell"/>
</dbReference>
<evidence type="ECO:0000256" key="11">
    <source>
        <dbReference type="ARBA" id="ARBA00024615"/>
    </source>
</evidence>
<dbReference type="PANTHER" id="PTHR13190:SF1">
    <property type="entry name" value="AUTOPHAGY-RELATED 2, ISOFORM A"/>
    <property type="match status" value="1"/>
</dbReference>
<accession>A0ABD3RMM5</accession>
<dbReference type="GO" id="GO:0005789">
    <property type="term" value="C:endoplasmic reticulum membrane"/>
    <property type="evidence" value="ECO:0007669"/>
    <property type="project" value="UniProtKB-SubCell"/>
</dbReference>
<comment type="catalytic activity">
    <reaction evidence="10">
        <text>a 1,2-diacyl-sn-glycero-3-phospho-L-serine(in) = a 1,2-diacyl-sn-glycero-3-phospho-L-serine(out)</text>
        <dbReference type="Rhea" id="RHEA:38663"/>
        <dbReference type="ChEBI" id="CHEBI:57262"/>
    </reaction>
</comment>
<evidence type="ECO:0000256" key="12">
    <source>
        <dbReference type="SAM" id="MobiDB-lite"/>
    </source>
</evidence>
<proteinExistence type="inferred from homology"/>
<evidence type="ECO:0000256" key="2">
    <source>
        <dbReference type="ARBA" id="ARBA00004623"/>
    </source>
</evidence>
<evidence type="ECO:0000313" key="14">
    <source>
        <dbReference type="Proteomes" id="UP001634393"/>
    </source>
</evidence>
<keyword evidence="6" id="KW-0256">Endoplasmic reticulum</keyword>
<dbReference type="EMBL" id="JBJXBP010000008">
    <property type="protein sequence ID" value="KAL3814219.1"/>
    <property type="molecule type" value="Genomic_DNA"/>
</dbReference>
<keyword evidence="7" id="KW-0072">Autophagy</keyword>
<feature type="region of interest" description="Disordered" evidence="12">
    <location>
        <begin position="111"/>
        <end position="132"/>
    </location>
</feature>
<gene>
    <name evidence="13" type="ORF">ACJIZ3_015487</name>
</gene>
<dbReference type="Proteomes" id="UP001634393">
    <property type="component" value="Unassembled WGS sequence"/>
</dbReference>
<evidence type="ECO:0000256" key="6">
    <source>
        <dbReference type="ARBA" id="ARBA00022824"/>
    </source>
</evidence>
<dbReference type="GO" id="GO:0006869">
    <property type="term" value="P:lipid transport"/>
    <property type="evidence" value="ECO:0007669"/>
    <property type="project" value="UniProtKB-KW"/>
</dbReference>
<name>A0ABD3RMM5_9LAMI</name>
<comment type="subcellular location">
    <subcellularLocation>
        <location evidence="1">Endoplasmic reticulum membrane</location>
        <topology evidence="1">Peripheral membrane protein</topology>
    </subcellularLocation>
    <subcellularLocation>
        <location evidence="2">Preautophagosomal structure membrane</location>
        <topology evidence="2">Peripheral membrane protein</topology>
    </subcellularLocation>
</comment>
<evidence type="ECO:0000313" key="13">
    <source>
        <dbReference type="EMBL" id="KAL3814219.1"/>
    </source>
</evidence>
<evidence type="ECO:0000256" key="5">
    <source>
        <dbReference type="ARBA" id="ARBA00022448"/>
    </source>
</evidence>
<evidence type="ECO:0000256" key="3">
    <source>
        <dbReference type="ARBA" id="ARBA00009714"/>
    </source>
</evidence>
<evidence type="ECO:0000256" key="1">
    <source>
        <dbReference type="ARBA" id="ARBA00004406"/>
    </source>
</evidence>
<dbReference type="PANTHER" id="PTHR13190">
    <property type="entry name" value="AUTOPHAGY-RELATED 2, ISOFORM A"/>
    <property type="match status" value="1"/>
</dbReference>
<sequence length="1995" mass="219817">MFSWSIAKSAEALFSRWAIKRVCKFLLKKKLGKFILGDIDLNQLDVQLSAGKIQLSDLALNVDYINQKFGAASAILVKEGSVGSLVVTMPWKDGGCRIEVDELEVVLAPRRTKDSQDESDTCSQNKSGKNSFSHGYKKIDHETINSGMGNASVEVHEGVKTIAKMVKWLLTSFHVKIKKLIVAFDPFLEEESKKVSNKILVLRICEAECGTHISEDASPSSVATVHNFLGLSRLMSFVKFQGAVLELLNVDGLDHQSVPERSPEINLGNWFTGHCSPGNMTTVISGEKGGFSGNLSLNIPWKNGSLDIHKVDADFHIDPLELRLQPSTVRCFIFMWDLFKGIGEESEEQGHPEPPKSTPSSRAFPSDKELLGSEGFATNCYLMEKEPKNVLLSDSHLISDWVSRSQKDRYEEPDFGASVHQFFECCDELRNSQSALGNSGMWNWTCSVFSAITAASNLASGSLHVPSEQQHVETKFNATIAKVSLLLSFIDEDQKHYPMKDDKANTDNDIQCVCAQFVDLFLVFQVRPREMNFELTVHHVQLVDHFCSKNDLGNEEHGRGGDLSSVALIREMQDGVQGALRTFLESSKIPGKHSVDISLSTQGINRCCHMTNSNYFFREDTSITLLKTSGVSRCHARVNSGSSGGSLMGPSSFSLNLPPFVCWVNFDLVTMILRFLKEMTNCMETTRMGSGCAPESATKSYGLSPPDNQVKKSHPRATIMPTKTDLETNIFLPNARIILCFPLRECTDLSNYSSCNQFIAFEFISPATGGNNVQSAKTKTLASFNKRHNVAASCSLHLNVGDFRFFSISAAARENNNGSGTYSAEKITSFANGTGHLSLISMFWQEDTVTGPWIAKKAKLLASSENAKTEDKVVRNGFEFASVTTIKDTADSDARTRQEILSSSAFFLHGQLPPVTINLGKSQYDNLCGLLIQMFEHFSSILSESVRSSEEDSASQSSILVECDSVTVSVAIEAVEDVKCSMFEELPGSWLSLTLQLDKFELLSVSDIGGIRSANFLWMAHGQGNLWGSITEGLHREFLLISCSDSTMGRGDGESSYVLSSRYSGSDIINMWDPESNHNLSSMTVRCATIVAVGGRLDWFSTIISFFNVPSSEFEHACDNSQEKTCGSSLNLNLVDVGLSYEPYFKNSATNEGLHPKLPHLNANGATRDEPYVACLLAASTLKFSNTTLVDCTEGKYKIKLQDVGLLICTVSESKLVGNIYNAEHLRKNGYVKVAQEAHIEALLSTNCKNGHAWELECTESHIMLSTCHDTTFGLIRLVAQLQKLFAPDMQKYAVHLENRWNNAQQAQFNNAERNLGGEFSPSVSQTPTSSLDKRSKVGNLMDEVWEDVFQLDGNSNFQAKFFESRRDSFVGASGASSSEEKIPEFIDEYFLSDLRPLSELTLKSQSSDILHCKTSDVGETRTGNGGWYGDHSFKILENHASKVDGQNDVGHLVEVDASTGDSKHVDVEKAEGQIHFKNMNVTWRMYGGSDWSKFQNTSQPSAMNYGRDLTACLELEFSGIRVDYDVYPAGEIRSSSLSLTIRDFCLNDKSECAPWKLVLGNYQSKKHPRKFSSKSVKLSIEAVKPDPSIPLEENRLRIALLPMRLHLHQSQLDFLISFFGGKSSSADTSPNTPPGIGKPGGLSETSDNIQGCSISEEAFLNYFQASRMTSPDILVPCGLSKFDIWPMLIRVDYSPSRVDLTALRGGNYVELVNLVPWKGVELQLKHVQGVGLYGWNSVCETILGEWLEDISHNQIHKLLKGLAPIKSLVSVGSGAAKLVSLPVKNYKKDHRLLKGMQRGTIAFLRSISLEAIGLGVHLAAGAHNILLQAEYILTSIPPSVPWPVESILSTNVRTNQPKDAQQGIQQLSRKYNLLHHLFDSSSCSRQEFSQVFSPNEDLKFVCWQACQSISDGLGKSASALVQTPLKRYQHGAGMGSALTTAAQAAPAAAIAPASAAARAMHCALLGFRNSLDLEHKKESLEKYLGRIPPPESML</sequence>
<evidence type="ECO:0000256" key="7">
    <source>
        <dbReference type="ARBA" id="ARBA00023006"/>
    </source>
</evidence>
<evidence type="ECO:0000256" key="8">
    <source>
        <dbReference type="ARBA" id="ARBA00023055"/>
    </source>
</evidence>
<comment type="similarity">
    <text evidence="3">Belongs to the ATG2 family.</text>
</comment>
<feature type="compositionally biased region" description="Polar residues" evidence="12">
    <location>
        <begin position="121"/>
        <end position="132"/>
    </location>
</feature>
<organism evidence="13 14">
    <name type="scientific">Penstemon smallii</name>
    <dbReference type="NCBI Taxonomy" id="265156"/>
    <lineage>
        <taxon>Eukaryota</taxon>
        <taxon>Viridiplantae</taxon>
        <taxon>Streptophyta</taxon>
        <taxon>Embryophyta</taxon>
        <taxon>Tracheophyta</taxon>
        <taxon>Spermatophyta</taxon>
        <taxon>Magnoliopsida</taxon>
        <taxon>eudicotyledons</taxon>
        <taxon>Gunneridae</taxon>
        <taxon>Pentapetalae</taxon>
        <taxon>asterids</taxon>
        <taxon>lamiids</taxon>
        <taxon>Lamiales</taxon>
        <taxon>Plantaginaceae</taxon>
        <taxon>Cheloneae</taxon>
        <taxon>Penstemon</taxon>
    </lineage>
</organism>
<evidence type="ECO:0000256" key="4">
    <source>
        <dbReference type="ARBA" id="ARBA00018070"/>
    </source>
</evidence>
<comment type="catalytic activity">
    <reaction evidence="11">
        <text>a 1,2-diacyl-sn-glycero-3-phosphoethanolamine(in) = a 1,2-diacyl-sn-glycero-3-phosphoethanolamine(out)</text>
        <dbReference type="Rhea" id="RHEA:38895"/>
        <dbReference type="ChEBI" id="CHEBI:64612"/>
    </reaction>
</comment>
<evidence type="ECO:0000256" key="10">
    <source>
        <dbReference type="ARBA" id="ARBA00024479"/>
    </source>
</evidence>
<protein>
    <recommendedName>
        <fullName evidence="4">Autophagy-related protein 2</fullName>
    </recommendedName>
</protein>
<keyword evidence="8" id="KW-0445">Lipid transport</keyword>
<keyword evidence="5" id="KW-0813">Transport</keyword>
<feature type="region of interest" description="Disordered" evidence="12">
    <location>
        <begin position="344"/>
        <end position="366"/>
    </location>
</feature>
<reference evidence="13 14" key="1">
    <citation type="submission" date="2024-12" db="EMBL/GenBank/DDBJ databases">
        <title>The unique morphological basis and parallel evolutionary history of personate flowers in Penstemon.</title>
        <authorList>
            <person name="Depatie T.H."/>
            <person name="Wessinger C.A."/>
        </authorList>
    </citation>
    <scope>NUCLEOTIDE SEQUENCE [LARGE SCALE GENOMIC DNA]</scope>
    <source>
        <strain evidence="13">WTNN_2</strain>
        <tissue evidence="13">Leaf</tissue>
    </source>
</reference>
<keyword evidence="14" id="KW-1185">Reference proteome</keyword>
<keyword evidence="9" id="KW-0472">Membrane</keyword>